<keyword evidence="1" id="KW-0175">Coiled coil</keyword>
<feature type="compositionally biased region" description="Low complexity" evidence="2">
    <location>
        <begin position="1769"/>
        <end position="1792"/>
    </location>
</feature>
<feature type="region of interest" description="Disordered" evidence="2">
    <location>
        <begin position="1713"/>
        <end position="1732"/>
    </location>
</feature>
<dbReference type="PANTHER" id="PTHR14596">
    <property type="entry name" value="ZINC FINGER PROTEIN"/>
    <property type="match status" value="1"/>
</dbReference>
<feature type="region of interest" description="Disordered" evidence="2">
    <location>
        <begin position="412"/>
        <end position="521"/>
    </location>
</feature>
<reference evidence="3 4" key="1">
    <citation type="submission" date="2016-07" db="EMBL/GenBank/DDBJ databases">
        <authorList>
            <consortium name="Pathogen Informatics"/>
        </authorList>
    </citation>
    <scope>NUCLEOTIDE SEQUENCE [LARGE SCALE GENOMIC DNA]</scope>
</reference>
<feature type="region of interest" description="Disordered" evidence="2">
    <location>
        <begin position="1895"/>
        <end position="1933"/>
    </location>
</feature>
<feature type="compositionally biased region" description="Polar residues" evidence="2">
    <location>
        <begin position="1747"/>
        <end position="1768"/>
    </location>
</feature>
<dbReference type="GO" id="GO:0005634">
    <property type="term" value="C:nucleus"/>
    <property type="evidence" value="ECO:0007669"/>
    <property type="project" value="TreeGrafter"/>
</dbReference>
<dbReference type="GO" id="GO:0042594">
    <property type="term" value="P:response to starvation"/>
    <property type="evidence" value="ECO:0007669"/>
    <property type="project" value="TreeGrafter"/>
</dbReference>
<protein>
    <submittedName>
        <fullName evidence="3">Uncharacterized protein</fullName>
    </submittedName>
</protein>
<name>A0A1G4H6D6_PLAVI</name>
<accession>A0A1G4H6D6</accession>
<evidence type="ECO:0000313" key="4">
    <source>
        <dbReference type="Proteomes" id="UP000305196"/>
    </source>
</evidence>
<dbReference type="VEuPathDB" id="PlasmoDB:PVP01_0107400"/>
<organism evidence="3 4">
    <name type="scientific">Plasmodium vivax</name>
    <name type="common">malaria parasite P. vivax</name>
    <dbReference type="NCBI Taxonomy" id="5855"/>
    <lineage>
        <taxon>Eukaryota</taxon>
        <taxon>Sar</taxon>
        <taxon>Alveolata</taxon>
        <taxon>Apicomplexa</taxon>
        <taxon>Aconoidasida</taxon>
        <taxon>Haemosporida</taxon>
        <taxon>Plasmodiidae</taxon>
        <taxon>Plasmodium</taxon>
        <taxon>Plasmodium (Plasmodium)</taxon>
    </lineage>
</organism>
<feature type="region of interest" description="Disordered" evidence="2">
    <location>
        <begin position="8"/>
        <end position="27"/>
    </location>
</feature>
<sequence>MAYHLFKRLQKASTSKESKPKNESRTEDIERWLKDIHDVVDKDIVQDENNERPDDAIPLSDYLSVVNQVVKYTENVKSGRNSKGEIVAVRSGTNERKEQSDKINDVDLEDEHVATSRIKNFCKLMGVITVFERLRSGPTAAANANANTSAAPDREETRRRKADLLEQNGVWSLLEEIILNSAEYLNKIICLDKDMFQKKNVKINCNKLKRYVNYLNVLFEGANNGQLLFRIFHFQLESSTFIIYELVLLLQKLYIYDNVNFYFYVHHNVAFSNDVSSPYYYNLYALRCFQILFHDGYANNAVHSQGKQKIVQKVYEQYMRILHNLRKRKFFYPHLISYPFNCSEAKLSYKSKNEHYYINEKDEFCSIKSGKKFGSALFLHEEDAEIKRRLKKLHHAERWGEFQGQYDSCSAYSASSDEQSTSDNALQGKGSRTLKEKGLPKSDGASSSARLPSSCSAALHEAANEGKQNGSNGNSNENGNANSNGNRNDNRNDDSGKGGTPNGNPPPHTSTDEDNSNEESCSYFSSDISNDFITVNEEMEEEKKKKKKKIPFCEENICLIMHREGKIQNVRSTIDKLILSKNQFLSKLLAIIDSNEDAYLINEVILLLLLVAEYNGEVRNIITYERFIETVMRIIQDEHAYLFRPTGELYFLYDDCSVVVPSRKTRISPRAAANRGGQKGEEVSRTGVRSIEVGATASAATATAATATAATATAATATAATATAATEVVTAEVAPPQGEGPQSEQPEMEIYLDNITINVDLKSSLLLLKCLIISSEFGLKYVYELNIFEQFIKLVLNMYNVIIYICKNDMRKFFPNSIFILNIFLDVLASSCKVDGVNNSYTGLSCKKFLHILQKERFFESSFFFFFKFMCIYMEKYAKGGRRADQLGHHRNENSSSCEAGSENLMAVEFSRVGNEPLPGGSNSVSLTATASANVSASASSVFPTSDSGGGQLGSNPVGASIGSNFAGSSQTGSGPAGGPHAGSSAHSESEQIMRTFNNTHFVGILNMCCKFLFQDESLCVGVLLTSFAVSTSGEESSQWVDKQDEVNSFVEASLKQKNYFHLEQVLTYYMQNLKQIRYADLLLLMFLYDRKRLFCNAIYEFFLLLGGKHPQVGKYLVEALLSRRTIFSYCVMHTARRASKMLLKLKRAFHRGKKLESKSLSKNSDELAILGVSAIPQKEKFFLKYMNQSELLLMVCNLVSGNNPAGEFLKSEQLNFEQMLYYSTLLTRHYDGVWKSLLQKANERFGESVLTFRINSILFGRTVKGEVDSLKFLLPLLSNKWGSKKNSCLICVYIAVYLFKSNEEKEKKKIVKMLMQNDLFNVMYNCLNRFCRFTFDEKFFFFVSFEKSKDAQENVRSISHLRRQKYFFNYSREFSIFCIHFAYSNFVHHGMLTYIFEQSKSCAYRGENPGRRRSGYPVKSGFSLKRSHSGGDAECVLSESDGGESSQDELDGRGSQSDDWSEDDRHVGAPNRKRCEDYSPDEDHHSSASSREEATHQTRVKNKSHHFYSTGKEKNERSDLKSKAMKIRGEGRRGGRKNDTQSVAHISEEVNQLREKLNEQEVTHLEEKIYLNKIIEKKNDIINNLLYSYSVMKEKYERVESELVQLKSDVGLKEKEHQLVATNDVDELKAQHIRALRDCERVGSEKRELEMQFEKLTDLLIFLYENVAACRQYMQNVEDINVFKNSRMDANRGGDPPQPNCAVHEVKGSADSFAQPNDQLNRGGDQLANGQVWGQHSGGVYANYYNPAQQQGGTYSHPQQQSSTYSHPQQQGNPYSPPQQQSSTYSYSNQQMDPSGAYGYPPEPMQQARMYGDPSSPAEGNSSQRVCSEVYPPVTQPPPDQQYEQQYGQSYGHSYGQSYEQAPQQMYNQLYFQTNPHAYPHVYPHMYVESSRQNVSGSNAELNVSAGDHGPNCEQAQGQPNEKNCPAEFTGQ</sequence>
<feature type="compositionally biased region" description="Low complexity" evidence="2">
    <location>
        <begin position="412"/>
        <end position="422"/>
    </location>
</feature>
<dbReference type="VEuPathDB" id="PlasmoDB:PVX_087880"/>
<dbReference type="VEuPathDB" id="PlasmoDB:PVW1_010011500"/>
<dbReference type="VEuPathDB" id="PlasmoDB:PVPAM_010020300"/>
<proteinExistence type="predicted"/>
<dbReference type="GO" id="GO:0000981">
    <property type="term" value="F:DNA-binding transcription factor activity, RNA polymerase II-specific"/>
    <property type="evidence" value="ECO:0007669"/>
    <property type="project" value="TreeGrafter"/>
</dbReference>
<feature type="region of interest" description="Disordered" evidence="2">
    <location>
        <begin position="1745"/>
        <end position="1847"/>
    </location>
</feature>
<dbReference type="Proteomes" id="UP000305196">
    <property type="component" value="Chromosome 1"/>
</dbReference>
<gene>
    <name evidence="3" type="ORF">PVC01_010014000</name>
</gene>
<feature type="region of interest" description="Disordered" evidence="2">
    <location>
        <begin position="964"/>
        <end position="990"/>
    </location>
</feature>
<evidence type="ECO:0000256" key="2">
    <source>
        <dbReference type="SAM" id="MobiDB-lite"/>
    </source>
</evidence>
<feature type="compositionally biased region" description="Basic and acidic residues" evidence="2">
    <location>
        <begin position="14"/>
        <end position="27"/>
    </location>
</feature>
<feature type="compositionally biased region" description="Low complexity" evidence="2">
    <location>
        <begin position="442"/>
        <end position="458"/>
    </location>
</feature>
<feature type="compositionally biased region" description="Basic and acidic residues" evidence="2">
    <location>
        <begin position="1464"/>
        <end position="1497"/>
    </location>
</feature>
<feature type="region of interest" description="Disordered" evidence="2">
    <location>
        <begin position="1409"/>
        <end position="1541"/>
    </location>
</feature>
<dbReference type="EMBL" id="LT615256">
    <property type="protein sequence ID" value="SCO70416.1"/>
    <property type="molecule type" value="Genomic_DNA"/>
</dbReference>
<feature type="compositionally biased region" description="Low complexity" evidence="2">
    <location>
        <begin position="465"/>
        <end position="487"/>
    </location>
</feature>
<feature type="compositionally biased region" description="Basic and acidic residues" evidence="2">
    <location>
        <begin position="1512"/>
        <end position="1540"/>
    </location>
</feature>
<dbReference type="PANTHER" id="PTHR14596:SF72">
    <property type="entry name" value="ZINC FINGER PROTEIN MSN2-RELATED"/>
    <property type="match status" value="1"/>
</dbReference>
<evidence type="ECO:0000313" key="3">
    <source>
        <dbReference type="EMBL" id="SCO70416.1"/>
    </source>
</evidence>
<feature type="coiled-coil region" evidence="1">
    <location>
        <begin position="1590"/>
        <end position="1617"/>
    </location>
</feature>
<evidence type="ECO:0000256" key="1">
    <source>
        <dbReference type="SAM" id="Coils"/>
    </source>
</evidence>
<dbReference type="GO" id="GO:0000987">
    <property type="term" value="F:cis-regulatory region sequence-specific DNA binding"/>
    <property type="evidence" value="ECO:0007669"/>
    <property type="project" value="TreeGrafter"/>
</dbReference>